<dbReference type="InterPro" id="IPR001387">
    <property type="entry name" value="Cro/C1-type_HTH"/>
</dbReference>
<dbReference type="InterPro" id="IPR000644">
    <property type="entry name" value="CBS_dom"/>
</dbReference>
<dbReference type="GO" id="GO:0003677">
    <property type="term" value="F:DNA binding"/>
    <property type="evidence" value="ECO:0007669"/>
    <property type="project" value="InterPro"/>
</dbReference>
<name>A0A6N0NVI8_9CREN</name>
<sequence length="184" mass="20489">MFPNFSDIRKMREMAGLTQYELARRVGVSQSLIAKIESGKIDPKLSIIKKILDELVPLVEVNDSAVNIMHRPVICVKTSETIRNIVTMMEEHNISQIPVVNSHDKLVGMIYDFILMRKLALPSSKGFRASDVMAPLPPLVSPSTPISQIMKLLTKHSVTLVVEGDLIPVGIITRSDLIGYLSRK</sequence>
<dbReference type="Gene3D" id="1.10.260.40">
    <property type="entry name" value="lambda repressor-like DNA-binding domains"/>
    <property type="match status" value="1"/>
</dbReference>
<dbReference type="InterPro" id="IPR017158">
    <property type="entry name" value="Tscrpt-reg_CBS-contain_prd"/>
</dbReference>
<dbReference type="PANTHER" id="PTHR43080:SF2">
    <property type="entry name" value="CBS DOMAIN-CONTAINING PROTEIN"/>
    <property type="match status" value="1"/>
</dbReference>
<dbReference type="PIRSF" id="PIRSF037253">
    <property type="entry name" value="HTH_CBS_prd"/>
    <property type="match status" value="1"/>
</dbReference>
<dbReference type="Gene3D" id="3.10.580.10">
    <property type="entry name" value="CBS-domain"/>
    <property type="match status" value="1"/>
</dbReference>
<keyword evidence="1 2" id="KW-0129">CBS domain</keyword>
<dbReference type="InterPro" id="IPR010982">
    <property type="entry name" value="Lambda_DNA-bd_dom_sf"/>
</dbReference>
<reference evidence="5 6" key="1">
    <citation type="submission" date="2020-02" db="EMBL/GenBank/DDBJ databases">
        <title>Comparative genome analysis reveals the metabolism and evolution of the thermophilic archaeal genus Metallosphaera.</title>
        <authorList>
            <person name="Jiang C."/>
        </authorList>
    </citation>
    <scope>NUCLEOTIDE SEQUENCE [LARGE SCALE GENOMIC DNA]</scope>
    <source>
        <strain evidence="5 6">Ric-A</strain>
    </source>
</reference>
<evidence type="ECO:0000313" key="6">
    <source>
        <dbReference type="Proteomes" id="UP000509301"/>
    </source>
</evidence>
<dbReference type="KEGG" id="mten:GWK48_05220"/>
<evidence type="ECO:0000256" key="1">
    <source>
        <dbReference type="ARBA" id="ARBA00023122"/>
    </source>
</evidence>
<protein>
    <submittedName>
        <fullName evidence="5">CBS domain-containing protein</fullName>
    </submittedName>
</protein>
<dbReference type="Pfam" id="PF00571">
    <property type="entry name" value="CBS"/>
    <property type="match status" value="2"/>
</dbReference>
<dbReference type="Proteomes" id="UP000509301">
    <property type="component" value="Chromosome"/>
</dbReference>
<gene>
    <name evidence="5" type="ORF">GWK48_05220</name>
</gene>
<proteinExistence type="predicted"/>
<dbReference type="SUPFAM" id="SSF47413">
    <property type="entry name" value="lambda repressor-like DNA-binding domains"/>
    <property type="match status" value="1"/>
</dbReference>
<dbReference type="SUPFAM" id="SSF54631">
    <property type="entry name" value="CBS-domain pair"/>
    <property type="match status" value="1"/>
</dbReference>
<keyword evidence="6" id="KW-1185">Reference proteome</keyword>
<evidence type="ECO:0000256" key="2">
    <source>
        <dbReference type="PROSITE-ProRule" id="PRU00703"/>
    </source>
</evidence>
<dbReference type="InterPro" id="IPR046342">
    <property type="entry name" value="CBS_dom_sf"/>
</dbReference>
<evidence type="ECO:0000313" key="5">
    <source>
        <dbReference type="EMBL" id="QKQ99862.1"/>
    </source>
</evidence>
<organism evidence="5 6">
    <name type="scientific">Metallosphaera tengchongensis</name>
    <dbReference type="NCBI Taxonomy" id="1532350"/>
    <lineage>
        <taxon>Archaea</taxon>
        <taxon>Thermoproteota</taxon>
        <taxon>Thermoprotei</taxon>
        <taxon>Sulfolobales</taxon>
        <taxon>Sulfolobaceae</taxon>
        <taxon>Metallosphaera</taxon>
    </lineage>
</organism>
<feature type="domain" description="HTH cro/C1-type" evidence="3">
    <location>
        <begin position="8"/>
        <end position="61"/>
    </location>
</feature>
<dbReference type="InterPro" id="IPR051257">
    <property type="entry name" value="Diverse_CBS-Domain"/>
</dbReference>
<dbReference type="AlphaFoldDB" id="A0A6N0NVI8"/>
<dbReference type="PROSITE" id="PS50943">
    <property type="entry name" value="HTH_CROC1"/>
    <property type="match status" value="1"/>
</dbReference>
<dbReference type="PANTHER" id="PTHR43080">
    <property type="entry name" value="CBS DOMAIN-CONTAINING PROTEIN CBSX3, MITOCHONDRIAL"/>
    <property type="match status" value="1"/>
</dbReference>
<dbReference type="Pfam" id="PF01381">
    <property type="entry name" value="HTH_3"/>
    <property type="match status" value="1"/>
</dbReference>
<feature type="domain" description="CBS" evidence="4">
    <location>
        <begin position="133"/>
        <end position="184"/>
    </location>
</feature>
<dbReference type="SMART" id="SM00530">
    <property type="entry name" value="HTH_XRE"/>
    <property type="match status" value="1"/>
</dbReference>
<evidence type="ECO:0000259" key="3">
    <source>
        <dbReference type="PROSITE" id="PS50943"/>
    </source>
</evidence>
<dbReference type="PROSITE" id="PS51371">
    <property type="entry name" value="CBS"/>
    <property type="match status" value="2"/>
</dbReference>
<evidence type="ECO:0000259" key="4">
    <source>
        <dbReference type="PROSITE" id="PS51371"/>
    </source>
</evidence>
<feature type="domain" description="CBS" evidence="4">
    <location>
        <begin position="69"/>
        <end position="130"/>
    </location>
</feature>
<accession>A0A6N0NVI8</accession>
<dbReference type="SMART" id="SM00116">
    <property type="entry name" value="CBS"/>
    <property type="match status" value="2"/>
</dbReference>
<dbReference type="EMBL" id="CP049074">
    <property type="protein sequence ID" value="QKQ99862.1"/>
    <property type="molecule type" value="Genomic_DNA"/>
</dbReference>
<dbReference type="CDD" id="cd00093">
    <property type="entry name" value="HTH_XRE"/>
    <property type="match status" value="1"/>
</dbReference>